<comment type="caution">
    <text evidence="1">The sequence shown here is derived from an EMBL/GenBank/DDBJ whole genome shotgun (WGS) entry which is preliminary data.</text>
</comment>
<organism evidence="1">
    <name type="scientific">bioreactor metagenome</name>
    <dbReference type="NCBI Taxonomy" id="1076179"/>
    <lineage>
        <taxon>unclassified sequences</taxon>
        <taxon>metagenomes</taxon>
        <taxon>ecological metagenomes</taxon>
    </lineage>
</organism>
<reference evidence="1" key="1">
    <citation type="submission" date="2019-08" db="EMBL/GenBank/DDBJ databases">
        <authorList>
            <person name="Kucharzyk K."/>
            <person name="Murdoch R.W."/>
            <person name="Higgins S."/>
            <person name="Loffler F."/>
        </authorList>
    </citation>
    <scope>NUCLEOTIDE SEQUENCE</scope>
</reference>
<gene>
    <name evidence="1" type="ORF">SDC9_175601</name>
</gene>
<sequence length="150" mass="17316">MELLSKSRLMEKVEEKKIELENFNNRLITIKFEPDQVNGWWLDDRVDIIFIPNENSADKPKSAMINNMQQNDETSEKAVYDSSGIVRLENIRVAAIIDESRRLVEDIVDTTYSPVLVSFEVSTDQDKFLAWAKYNGKIEVSARKEEGSEN</sequence>
<accession>A0A645GQF9</accession>
<proteinExistence type="predicted"/>
<evidence type="ECO:0000313" key="1">
    <source>
        <dbReference type="EMBL" id="MPN28162.1"/>
    </source>
</evidence>
<name>A0A645GQF9_9ZZZZ</name>
<dbReference type="EMBL" id="VSSQ01078339">
    <property type="protein sequence ID" value="MPN28162.1"/>
    <property type="molecule type" value="Genomic_DNA"/>
</dbReference>
<dbReference type="AlphaFoldDB" id="A0A645GQF9"/>
<protein>
    <submittedName>
        <fullName evidence="1">Uncharacterized protein</fullName>
    </submittedName>
</protein>